<protein>
    <recommendedName>
        <fullName evidence="6">Trafficking protein particle complex subunit 12</fullName>
    </recommendedName>
</protein>
<feature type="compositionally biased region" description="Low complexity" evidence="1">
    <location>
        <begin position="169"/>
        <end position="180"/>
    </location>
</feature>
<evidence type="ECO:0000313" key="2">
    <source>
        <dbReference type="EMBL" id="CAH0492653.1"/>
    </source>
</evidence>
<feature type="region of interest" description="Disordered" evidence="1">
    <location>
        <begin position="119"/>
        <end position="159"/>
    </location>
</feature>
<dbReference type="EMBL" id="CAKLBC010001523">
    <property type="protein sequence ID" value="CAH0492653.1"/>
    <property type="molecule type" value="Genomic_DNA"/>
</dbReference>
<dbReference type="PANTHER" id="PTHR21581:SF6">
    <property type="entry name" value="TRAFFICKING PROTEIN PARTICLE COMPLEX SUBUNIT 12"/>
    <property type="match status" value="1"/>
</dbReference>
<feature type="region of interest" description="Disordered" evidence="1">
    <location>
        <begin position="164"/>
        <end position="183"/>
    </location>
</feature>
<keyword evidence="4" id="KW-1185">Reference proteome</keyword>
<dbReference type="Gene3D" id="1.25.40.10">
    <property type="entry name" value="Tetratricopeptide repeat domain"/>
    <property type="match status" value="1"/>
</dbReference>
<evidence type="ECO:0008006" key="6">
    <source>
        <dbReference type="Google" id="ProtNLM"/>
    </source>
</evidence>
<dbReference type="Proteomes" id="UP001157938">
    <property type="component" value="Unassembled WGS sequence"/>
</dbReference>
<dbReference type="Proteomes" id="UP001159659">
    <property type="component" value="Unassembled WGS sequence"/>
</dbReference>
<dbReference type="EMBL" id="CANTFK010000633">
    <property type="protein sequence ID" value="CAI5720631.1"/>
    <property type="molecule type" value="Genomic_DNA"/>
</dbReference>
<name>A0AAV0TGB1_9STRA</name>
<accession>A0AAV0TGB1</accession>
<dbReference type="SMART" id="SM00028">
    <property type="entry name" value="TPR"/>
    <property type="match status" value="2"/>
</dbReference>
<proteinExistence type="predicted"/>
<evidence type="ECO:0000256" key="1">
    <source>
        <dbReference type="SAM" id="MobiDB-lite"/>
    </source>
</evidence>
<reference evidence="2 4" key="1">
    <citation type="submission" date="2021-11" db="EMBL/GenBank/DDBJ databases">
        <authorList>
            <person name="Islam A."/>
            <person name="Islam S."/>
            <person name="Flora M.S."/>
            <person name="Rahman M."/>
            <person name="Ziaur R.M."/>
            <person name="Epstein J.H."/>
            <person name="Hassan M."/>
            <person name="Klassen M."/>
            <person name="Woodard K."/>
            <person name="Webb A."/>
            <person name="Webby R.J."/>
            <person name="El Zowalaty M.E."/>
        </authorList>
    </citation>
    <scope>NUCLEOTIDE SEQUENCE [LARGE SCALE GENOMIC DNA]</scope>
    <source>
        <strain evidence="2">Pf1</strain>
    </source>
</reference>
<comment type="caution">
    <text evidence="3">The sequence shown here is derived from an EMBL/GenBank/DDBJ whole genome shotgun (WGS) entry which is preliminary data.</text>
</comment>
<dbReference type="InterPro" id="IPR019734">
    <property type="entry name" value="TPR_rpt"/>
</dbReference>
<dbReference type="AlphaFoldDB" id="A0AAV0TGB1"/>
<dbReference type="PANTHER" id="PTHR21581">
    <property type="entry name" value="D-ALANYL-D-ALANINE CARBOXYPEPTIDASE"/>
    <property type="match status" value="1"/>
</dbReference>
<evidence type="ECO:0000313" key="4">
    <source>
        <dbReference type="Proteomes" id="UP001157938"/>
    </source>
</evidence>
<evidence type="ECO:0000313" key="5">
    <source>
        <dbReference type="Proteomes" id="UP001159659"/>
    </source>
</evidence>
<dbReference type="SUPFAM" id="SSF48452">
    <property type="entry name" value="TPR-like"/>
    <property type="match status" value="1"/>
</dbReference>
<reference evidence="3" key="2">
    <citation type="submission" date="2022-12" db="EMBL/GenBank/DDBJ databases">
        <authorList>
            <person name="Webb A."/>
        </authorList>
    </citation>
    <scope>NUCLEOTIDE SEQUENCE</scope>
    <source>
        <strain evidence="3">Pf2</strain>
    </source>
</reference>
<feature type="region of interest" description="Disordered" evidence="1">
    <location>
        <begin position="1"/>
        <end position="85"/>
    </location>
</feature>
<sequence length="703" mass="76436">MAGSFPPQQPPVHDTVNTSGPTVPSEARPSPFASGPVAMINQVRPGFGAPGQFPGHAVRATPTQLSTPLVPQRHLSASMASALSEPPPSLFADKPPHRPDATFDFLGQATPPSAIDLFGQTAPSSSQRYRSSTDPFGSPTGIVPPFSMQQSHSEMSGDASRTLAEDLFGPSSSSGQPSQQDAYKNLFGSPEKVLVSSSMSSRHSHRTPSQSSMSSSFNRSQPPSRTAQEYAPYQQQQHSSLRPFGQTPPPAAPFLGYGDTARSQSLRTSSSSAATPGLRMPDAQSASSPPKSDHDATLSSSSASPITLKAPSSDKLVDDFFKMPVDECFATPPANKLLLADIPDTVEGLEVLYAQKRWKSLTKKSLSMLQSPSRDVNLTLEIKSWWLAGLIKEGHYDNATSVLDQIGNLDEISIASGVTPFVPIRLLLLQALLSKCQGKSTMHEKQLFHLNTRLQSAIQKNETMPRLGVELKVAARWLRIAQFALANHLVHQQKFMLALRICSQIDVSFLDDKEKVTVLSRVGRIRLQMGDLAAAEKLFKAARDHTSQVKTGVGNDGGVPTNWVKELEARLLLNDGLLFFAQNKLQEALGAFNSILYLRNTQVSTSTNSDAEIFLDEDIVCSAVNNYAICALYCCDVKAAVAALERMIRSNPQRFLNGVVAFNLSSLYDLLFDNATSKSRKEMMKKIAHLYDLEHVDPAAYRI</sequence>
<evidence type="ECO:0000313" key="3">
    <source>
        <dbReference type="EMBL" id="CAI5720631.1"/>
    </source>
</evidence>
<feature type="region of interest" description="Disordered" evidence="1">
    <location>
        <begin position="194"/>
        <end position="308"/>
    </location>
</feature>
<dbReference type="InterPro" id="IPR011990">
    <property type="entry name" value="TPR-like_helical_dom_sf"/>
</dbReference>
<feature type="compositionally biased region" description="Polar residues" evidence="1">
    <location>
        <begin position="121"/>
        <end position="135"/>
    </location>
</feature>
<organism evidence="3 5">
    <name type="scientific">Peronospora farinosa</name>
    <dbReference type="NCBI Taxonomy" id="134698"/>
    <lineage>
        <taxon>Eukaryota</taxon>
        <taxon>Sar</taxon>
        <taxon>Stramenopiles</taxon>
        <taxon>Oomycota</taxon>
        <taxon>Peronosporomycetes</taxon>
        <taxon>Peronosporales</taxon>
        <taxon>Peronosporaceae</taxon>
        <taxon>Peronospora</taxon>
    </lineage>
</organism>
<gene>
    <name evidence="2" type="ORF">PFR001_LOCUS7845</name>
    <name evidence="3" type="ORF">PFR002_LOCUS4037</name>
</gene>
<feature type="compositionally biased region" description="Low complexity" evidence="1">
    <location>
        <begin position="260"/>
        <end position="275"/>
    </location>
</feature>
<feature type="compositionally biased region" description="Low complexity" evidence="1">
    <location>
        <begin position="196"/>
        <end position="225"/>
    </location>
</feature>